<feature type="region of interest" description="Disordered" evidence="1">
    <location>
        <begin position="1"/>
        <end position="22"/>
    </location>
</feature>
<proteinExistence type="predicted"/>
<evidence type="ECO:0000256" key="1">
    <source>
        <dbReference type="SAM" id="MobiDB-lite"/>
    </source>
</evidence>
<feature type="non-terminal residue" evidence="2">
    <location>
        <position position="22"/>
    </location>
</feature>
<evidence type="ECO:0000313" key="3">
    <source>
        <dbReference type="Proteomes" id="UP000708208"/>
    </source>
</evidence>
<sequence>MEGFRSDLLSESGNIGNIGASP</sequence>
<dbReference type="AlphaFoldDB" id="A0A8J2KC31"/>
<reference evidence="2" key="1">
    <citation type="submission" date="2021-06" db="EMBL/GenBank/DDBJ databases">
        <authorList>
            <person name="Hodson N. C."/>
            <person name="Mongue J. A."/>
            <person name="Jaron S. K."/>
        </authorList>
    </citation>
    <scope>NUCLEOTIDE SEQUENCE</scope>
</reference>
<protein>
    <submittedName>
        <fullName evidence="2">Uncharacterized protein</fullName>
    </submittedName>
</protein>
<keyword evidence="3" id="KW-1185">Reference proteome</keyword>
<comment type="caution">
    <text evidence="2">The sequence shown here is derived from an EMBL/GenBank/DDBJ whole genome shotgun (WGS) entry which is preliminary data.</text>
</comment>
<dbReference type="Proteomes" id="UP000708208">
    <property type="component" value="Unassembled WGS sequence"/>
</dbReference>
<gene>
    <name evidence="2" type="ORF">AFUS01_LOCUS21976</name>
</gene>
<evidence type="ECO:0000313" key="2">
    <source>
        <dbReference type="EMBL" id="CAG7733537.1"/>
    </source>
</evidence>
<name>A0A8J2KC31_9HEXA</name>
<accession>A0A8J2KC31</accession>
<organism evidence="2 3">
    <name type="scientific">Allacma fusca</name>
    <dbReference type="NCBI Taxonomy" id="39272"/>
    <lineage>
        <taxon>Eukaryota</taxon>
        <taxon>Metazoa</taxon>
        <taxon>Ecdysozoa</taxon>
        <taxon>Arthropoda</taxon>
        <taxon>Hexapoda</taxon>
        <taxon>Collembola</taxon>
        <taxon>Symphypleona</taxon>
        <taxon>Sminthuridae</taxon>
        <taxon>Allacma</taxon>
    </lineage>
</organism>
<dbReference type="EMBL" id="CAJVCH010250576">
    <property type="protein sequence ID" value="CAG7733537.1"/>
    <property type="molecule type" value="Genomic_DNA"/>
</dbReference>